<dbReference type="RefSeq" id="WP_013078307.1">
    <property type="nucleotide sequence ID" value="NC_014100.1"/>
</dbReference>
<protein>
    <submittedName>
        <fullName evidence="1">Uncharacterized protein</fullName>
    </submittedName>
</protein>
<proteinExistence type="predicted"/>
<sequence>MALTKTPKLPRTGQGALGLAGEEQAVAFSVLFADGQTAKKGGKGSVMAEPDLLRRAFRAGECRLTLDDGVVLRVAVIAHTEGGDTAYFELR</sequence>
<dbReference type="STRING" id="509190.Cseg_1138"/>
<dbReference type="Proteomes" id="UP000002629">
    <property type="component" value="Chromosome"/>
</dbReference>
<gene>
    <name evidence="1" type="ordered locus">Cseg_1138</name>
</gene>
<dbReference type="EMBL" id="CP002008">
    <property type="protein sequence ID" value="ADG09640.1"/>
    <property type="molecule type" value="Genomic_DNA"/>
</dbReference>
<accession>D5VFA8</accession>
<reference evidence="2" key="1">
    <citation type="journal article" date="2011" name="J. Bacteriol.">
        <title>Genome sequences of eight morphologically diverse alphaproteobacteria.</title>
        <authorList>
            <consortium name="US DOE Joint Genome Institute"/>
            <person name="Brown P.J."/>
            <person name="Kysela D.T."/>
            <person name="Buechlein A."/>
            <person name="Hemmerich C."/>
            <person name="Brun Y.V."/>
        </authorList>
    </citation>
    <scope>NUCLEOTIDE SEQUENCE [LARGE SCALE GENOMIC DNA]</scope>
    <source>
        <strain evidence="2">ATCC 21756 / DSM 7131 / JCM 7823 / NBRC 15250 / LMG 17158 / TK0059</strain>
    </source>
</reference>
<dbReference type="HOGENOM" id="CLU_2449197_0_0_5"/>
<organism evidence="1 2">
    <name type="scientific">Caulobacter segnis (strain ATCC 21756 / DSM 7131 / JCM 7823 / NBRC 15250 / LMG 17158 / TK0059)</name>
    <name type="common">Mycoplana segnis</name>
    <dbReference type="NCBI Taxonomy" id="509190"/>
    <lineage>
        <taxon>Bacteria</taxon>
        <taxon>Pseudomonadati</taxon>
        <taxon>Pseudomonadota</taxon>
        <taxon>Alphaproteobacteria</taxon>
        <taxon>Caulobacterales</taxon>
        <taxon>Caulobacteraceae</taxon>
        <taxon>Caulobacter</taxon>
    </lineage>
</organism>
<evidence type="ECO:0000313" key="2">
    <source>
        <dbReference type="Proteomes" id="UP000002629"/>
    </source>
</evidence>
<name>D5VFA8_CAUST</name>
<dbReference type="AlphaFoldDB" id="D5VFA8"/>
<dbReference type="KEGG" id="cse:Cseg_1138"/>
<evidence type="ECO:0000313" key="1">
    <source>
        <dbReference type="EMBL" id="ADG09640.1"/>
    </source>
</evidence>